<evidence type="ECO:0000256" key="5">
    <source>
        <dbReference type="ARBA" id="ARBA00023004"/>
    </source>
</evidence>
<dbReference type="InterPro" id="IPR050121">
    <property type="entry name" value="Cytochrome_P450_monoxygenase"/>
</dbReference>
<dbReference type="GO" id="GO:0020037">
    <property type="term" value="F:heme binding"/>
    <property type="evidence" value="ECO:0007669"/>
    <property type="project" value="InterPro"/>
</dbReference>
<comment type="similarity">
    <text evidence="2 7">Belongs to the cytochrome P450 family.</text>
</comment>
<keyword evidence="3 6" id="KW-0349">Heme</keyword>
<evidence type="ECO:0000256" key="3">
    <source>
        <dbReference type="ARBA" id="ARBA00022617"/>
    </source>
</evidence>
<dbReference type="PANTHER" id="PTHR24305:SF210">
    <property type="entry name" value="CYTOCHROME P450 MONOOXYGENASE ASQL-RELATED"/>
    <property type="match status" value="1"/>
</dbReference>
<evidence type="ECO:0000313" key="10">
    <source>
        <dbReference type="Proteomes" id="UP000800036"/>
    </source>
</evidence>
<dbReference type="PANTHER" id="PTHR24305">
    <property type="entry name" value="CYTOCHROME P450"/>
    <property type="match status" value="1"/>
</dbReference>
<evidence type="ECO:0000256" key="7">
    <source>
        <dbReference type="RuleBase" id="RU000461"/>
    </source>
</evidence>
<reference evidence="9" key="1">
    <citation type="journal article" date="2020" name="Stud. Mycol.">
        <title>101 Dothideomycetes genomes: a test case for predicting lifestyles and emergence of pathogens.</title>
        <authorList>
            <person name="Haridas S."/>
            <person name="Albert R."/>
            <person name="Binder M."/>
            <person name="Bloem J."/>
            <person name="Labutti K."/>
            <person name="Salamov A."/>
            <person name="Andreopoulos B."/>
            <person name="Baker S."/>
            <person name="Barry K."/>
            <person name="Bills G."/>
            <person name="Bluhm B."/>
            <person name="Cannon C."/>
            <person name="Castanera R."/>
            <person name="Culley D."/>
            <person name="Daum C."/>
            <person name="Ezra D."/>
            <person name="Gonzalez J."/>
            <person name="Henrissat B."/>
            <person name="Kuo A."/>
            <person name="Liang C."/>
            <person name="Lipzen A."/>
            <person name="Lutzoni F."/>
            <person name="Magnuson J."/>
            <person name="Mondo S."/>
            <person name="Nolan M."/>
            <person name="Ohm R."/>
            <person name="Pangilinan J."/>
            <person name="Park H.-J."/>
            <person name="Ramirez L."/>
            <person name="Alfaro M."/>
            <person name="Sun H."/>
            <person name="Tritt A."/>
            <person name="Yoshinaga Y."/>
            <person name="Zwiers L.-H."/>
            <person name="Turgeon B."/>
            <person name="Goodwin S."/>
            <person name="Spatafora J."/>
            <person name="Crous P."/>
            <person name="Grigoriev I."/>
        </authorList>
    </citation>
    <scope>NUCLEOTIDE SEQUENCE</scope>
    <source>
        <strain evidence="9">CBS 107.79</strain>
    </source>
</reference>
<dbReference type="GO" id="GO:0004497">
    <property type="term" value="F:monooxygenase activity"/>
    <property type="evidence" value="ECO:0007669"/>
    <property type="project" value="UniProtKB-KW"/>
</dbReference>
<dbReference type="InterPro" id="IPR001128">
    <property type="entry name" value="Cyt_P450"/>
</dbReference>
<keyword evidence="7" id="KW-0560">Oxidoreductase</keyword>
<dbReference type="InterPro" id="IPR017972">
    <property type="entry name" value="Cyt_P450_CS"/>
</dbReference>
<keyword evidence="8" id="KW-1133">Transmembrane helix</keyword>
<dbReference type="AlphaFoldDB" id="A0A6A5V253"/>
<organism evidence="9 10">
    <name type="scientific">Bimuria novae-zelandiae CBS 107.79</name>
    <dbReference type="NCBI Taxonomy" id="1447943"/>
    <lineage>
        <taxon>Eukaryota</taxon>
        <taxon>Fungi</taxon>
        <taxon>Dikarya</taxon>
        <taxon>Ascomycota</taxon>
        <taxon>Pezizomycotina</taxon>
        <taxon>Dothideomycetes</taxon>
        <taxon>Pleosporomycetidae</taxon>
        <taxon>Pleosporales</taxon>
        <taxon>Massarineae</taxon>
        <taxon>Didymosphaeriaceae</taxon>
        <taxon>Bimuria</taxon>
    </lineage>
</organism>
<accession>A0A6A5V253</accession>
<evidence type="ECO:0000256" key="2">
    <source>
        <dbReference type="ARBA" id="ARBA00010617"/>
    </source>
</evidence>
<dbReference type="CDD" id="cd11058">
    <property type="entry name" value="CYP60B-like"/>
    <property type="match status" value="1"/>
</dbReference>
<comment type="cofactor">
    <cofactor evidence="1 6">
        <name>heme</name>
        <dbReference type="ChEBI" id="CHEBI:30413"/>
    </cofactor>
</comment>
<sequence>MGLILKVLGVYVLYVIVRAVYNLLFHPLAKFSGPKAWSASRIPYLFTLVTGQNSFRMKALHDKYGPVVRVAPNELHINDPRAWNDIYLRKSSEIRPPQWGMRPPGIDSYNVISGVGSDHARFRKALGIAFSEEAVKDYEPTVRSYFNKFTARIDDLVLNNNGVAVVDMVKWSNFTTFDIIGELAWSKSYDCLDTGAGHAIMGVLSHFQGVIIAAAITYYPWINNALMAITPRSAFEDLKMIFNDGHERLQTRIRTGPSGHPDVLGHLEEYNKQNPTAIITDDEIEQNVFSCLVAGSECLTTAFSGAIHYLLVYPSKLKRAQEEVRSAFSSETSINASDAAKLEYLNAVIEESLRLCPPLPDMLRRQLPGDVPTTVAGQLIPPDTVVSVSCYSMFRSAEHFSSPDTFAPERFLKKPDDSLKWSSDSPLNHNDMTAFKPWGVGPRECPAQPLARLEMRLFLAILLYRYDIRVAEGSYLTKWTSQQVFETWQKDPLHVEFSPAVPSPPATLPTAAP</sequence>
<dbReference type="GO" id="GO:0005506">
    <property type="term" value="F:iron ion binding"/>
    <property type="evidence" value="ECO:0007669"/>
    <property type="project" value="InterPro"/>
</dbReference>
<keyword evidence="8" id="KW-0812">Transmembrane</keyword>
<keyword evidence="7" id="KW-0503">Monooxygenase</keyword>
<dbReference type="EMBL" id="ML976703">
    <property type="protein sequence ID" value="KAF1970112.1"/>
    <property type="molecule type" value="Genomic_DNA"/>
</dbReference>
<dbReference type="InterPro" id="IPR002401">
    <property type="entry name" value="Cyt_P450_E_grp-I"/>
</dbReference>
<dbReference type="OrthoDB" id="1470350at2759"/>
<evidence type="ECO:0000256" key="8">
    <source>
        <dbReference type="SAM" id="Phobius"/>
    </source>
</evidence>
<keyword evidence="5 6" id="KW-0408">Iron</keyword>
<dbReference type="Gene3D" id="1.10.630.10">
    <property type="entry name" value="Cytochrome P450"/>
    <property type="match status" value="1"/>
</dbReference>
<evidence type="ECO:0000313" key="9">
    <source>
        <dbReference type="EMBL" id="KAF1970112.1"/>
    </source>
</evidence>
<evidence type="ECO:0000256" key="6">
    <source>
        <dbReference type="PIRSR" id="PIRSR602401-1"/>
    </source>
</evidence>
<dbReference type="PROSITE" id="PS00086">
    <property type="entry name" value="CYTOCHROME_P450"/>
    <property type="match status" value="1"/>
</dbReference>
<dbReference type="Proteomes" id="UP000800036">
    <property type="component" value="Unassembled WGS sequence"/>
</dbReference>
<name>A0A6A5V253_9PLEO</name>
<proteinExistence type="inferred from homology"/>
<feature type="binding site" description="axial binding residue" evidence="6">
    <location>
        <position position="445"/>
    </location>
    <ligand>
        <name>heme</name>
        <dbReference type="ChEBI" id="CHEBI:30413"/>
    </ligand>
    <ligandPart>
        <name>Fe</name>
        <dbReference type="ChEBI" id="CHEBI:18248"/>
    </ligandPart>
</feature>
<evidence type="ECO:0000256" key="4">
    <source>
        <dbReference type="ARBA" id="ARBA00022723"/>
    </source>
</evidence>
<dbReference type="SUPFAM" id="SSF48264">
    <property type="entry name" value="Cytochrome P450"/>
    <property type="match status" value="1"/>
</dbReference>
<evidence type="ECO:0000256" key="1">
    <source>
        <dbReference type="ARBA" id="ARBA00001971"/>
    </source>
</evidence>
<dbReference type="PRINTS" id="PR00463">
    <property type="entry name" value="EP450I"/>
</dbReference>
<keyword evidence="8" id="KW-0472">Membrane</keyword>
<feature type="transmembrane region" description="Helical" evidence="8">
    <location>
        <begin position="7"/>
        <end position="25"/>
    </location>
</feature>
<keyword evidence="10" id="KW-1185">Reference proteome</keyword>
<protein>
    <submittedName>
        <fullName evidence="9">Cytochrome P450 ClCP1</fullName>
    </submittedName>
</protein>
<dbReference type="GO" id="GO:0016705">
    <property type="term" value="F:oxidoreductase activity, acting on paired donors, with incorporation or reduction of molecular oxygen"/>
    <property type="evidence" value="ECO:0007669"/>
    <property type="project" value="InterPro"/>
</dbReference>
<gene>
    <name evidence="9" type="ORF">BU23DRAFT_601059</name>
</gene>
<dbReference type="PRINTS" id="PR00385">
    <property type="entry name" value="P450"/>
</dbReference>
<keyword evidence="4 6" id="KW-0479">Metal-binding</keyword>
<dbReference type="Pfam" id="PF00067">
    <property type="entry name" value="p450"/>
    <property type="match status" value="1"/>
</dbReference>
<dbReference type="InterPro" id="IPR036396">
    <property type="entry name" value="Cyt_P450_sf"/>
</dbReference>